<evidence type="ECO:0000313" key="2">
    <source>
        <dbReference type="EMBL" id="KYN14646.1"/>
    </source>
</evidence>
<dbReference type="EMBL" id="KQ980665">
    <property type="protein sequence ID" value="KYN14646.1"/>
    <property type="molecule type" value="Genomic_DNA"/>
</dbReference>
<keyword evidence="1" id="KW-0732">Signal</keyword>
<evidence type="ECO:0008006" key="4">
    <source>
        <dbReference type="Google" id="ProtNLM"/>
    </source>
</evidence>
<keyword evidence="3" id="KW-1185">Reference proteome</keyword>
<protein>
    <recommendedName>
        <fullName evidence="4">Secreted protein</fullName>
    </recommendedName>
</protein>
<feature type="signal peptide" evidence="1">
    <location>
        <begin position="1"/>
        <end position="17"/>
    </location>
</feature>
<evidence type="ECO:0000256" key="1">
    <source>
        <dbReference type="SAM" id="SignalP"/>
    </source>
</evidence>
<dbReference type="Proteomes" id="UP000078492">
    <property type="component" value="Unassembled WGS sequence"/>
</dbReference>
<evidence type="ECO:0000313" key="3">
    <source>
        <dbReference type="Proteomes" id="UP000078492"/>
    </source>
</evidence>
<organism evidence="2 3">
    <name type="scientific">Trachymyrmex cornetzi</name>
    <dbReference type="NCBI Taxonomy" id="471704"/>
    <lineage>
        <taxon>Eukaryota</taxon>
        <taxon>Metazoa</taxon>
        <taxon>Ecdysozoa</taxon>
        <taxon>Arthropoda</taxon>
        <taxon>Hexapoda</taxon>
        <taxon>Insecta</taxon>
        <taxon>Pterygota</taxon>
        <taxon>Neoptera</taxon>
        <taxon>Endopterygota</taxon>
        <taxon>Hymenoptera</taxon>
        <taxon>Apocrita</taxon>
        <taxon>Aculeata</taxon>
        <taxon>Formicoidea</taxon>
        <taxon>Formicidae</taxon>
        <taxon>Myrmicinae</taxon>
        <taxon>Trachymyrmex</taxon>
    </lineage>
</organism>
<gene>
    <name evidence="2" type="ORF">ALC57_13153</name>
</gene>
<accession>A0A151IZV3</accession>
<feature type="chain" id="PRO_5007582455" description="Secreted protein" evidence="1">
    <location>
        <begin position="18"/>
        <end position="209"/>
    </location>
</feature>
<proteinExistence type="predicted"/>
<sequence length="209" mass="23190">MVGTASASVLVVAAVLSARFEMLCCLERFPMHPYRFLSEMFSVLPNNHGATDSFSLALLKIVSGSGKECRTIAPYKPYSAIMSVASLIDDTPTGSTAHGRLNTNSFLIIPGVLCVNDMEYHADRIIMINNRAFANNVIKCRKASEQKVSTTGCFQCNFIFLNLCCIFCFLAPDKVTLAHVDLNITREPSNTDKSKRKSNIIRNLLYFFL</sequence>
<reference evidence="2 3" key="1">
    <citation type="submission" date="2015-09" db="EMBL/GenBank/DDBJ databases">
        <title>Trachymyrmex cornetzi WGS genome.</title>
        <authorList>
            <person name="Nygaard S."/>
            <person name="Hu H."/>
            <person name="Boomsma J."/>
            <person name="Zhang G."/>
        </authorList>
    </citation>
    <scope>NUCLEOTIDE SEQUENCE [LARGE SCALE GENOMIC DNA]</scope>
    <source>
        <strain evidence="2">Tcor2-1</strain>
        <tissue evidence="2">Whole body</tissue>
    </source>
</reference>
<dbReference type="AlphaFoldDB" id="A0A151IZV3"/>
<name>A0A151IZV3_9HYME</name>